<comment type="caution">
    <text evidence="1">The sequence shown here is derived from an EMBL/GenBank/DDBJ whole genome shotgun (WGS) entry which is preliminary data.</text>
</comment>
<evidence type="ECO:0000313" key="2">
    <source>
        <dbReference type="Proteomes" id="UP001057402"/>
    </source>
</evidence>
<protein>
    <submittedName>
        <fullName evidence="1">Uncharacterized protein</fullName>
    </submittedName>
</protein>
<keyword evidence="2" id="KW-1185">Reference proteome</keyword>
<dbReference type="EMBL" id="CM042891">
    <property type="protein sequence ID" value="KAI4304896.1"/>
    <property type="molecule type" value="Genomic_DNA"/>
</dbReference>
<organism evidence="1 2">
    <name type="scientific">Melastoma candidum</name>
    <dbReference type="NCBI Taxonomy" id="119954"/>
    <lineage>
        <taxon>Eukaryota</taxon>
        <taxon>Viridiplantae</taxon>
        <taxon>Streptophyta</taxon>
        <taxon>Embryophyta</taxon>
        <taxon>Tracheophyta</taxon>
        <taxon>Spermatophyta</taxon>
        <taxon>Magnoliopsida</taxon>
        <taxon>eudicotyledons</taxon>
        <taxon>Gunneridae</taxon>
        <taxon>Pentapetalae</taxon>
        <taxon>rosids</taxon>
        <taxon>malvids</taxon>
        <taxon>Myrtales</taxon>
        <taxon>Melastomataceae</taxon>
        <taxon>Melastomatoideae</taxon>
        <taxon>Melastomateae</taxon>
        <taxon>Melastoma</taxon>
    </lineage>
</organism>
<gene>
    <name evidence="1" type="ORF">MLD38_040354</name>
</gene>
<accession>A0ACB9L6I4</accession>
<sequence>MIAAGTFVATTAEESLHRGRQAWIIPGAATSREELGLHQDIRGCIEIVLGLFGLLFLFCHWFRQVTLRQAPEEVARAMKHEGMGRMVMKMDSTSDCLTTLVLSWENSQHVIRL</sequence>
<reference evidence="2" key="1">
    <citation type="journal article" date="2023" name="Front. Plant Sci.">
        <title>Chromosomal-level genome assembly of Melastoma candidum provides insights into trichome evolution.</title>
        <authorList>
            <person name="Zhong Y."/>
            <person name="Wu W."/>
            <person name="Sun C."/>
            <person name="Zou P."/>
            <person name="Liu Y."/>
            <person name="Dai S."/>
            <person name="Zhou R."/>
        </authorList>
    </citation>
    <scope>NUCLEOTIDE SEQUENCE [LARGE SCALE GENOMIC DNA]</scope>
</reference>
<evidence type="ECO:0000313" key="1">
    <source>
        <dbReference type="EMBL" id="KAI4304896.1"/>
    </source>
</evidence>
<dbReference type="Proteomes" id="UP001057402">
    <property type="component" value="Chromosome 12"/>
</dbReference>
<name>A0ACB9L6I4_9MYRT</name>
<proteinExistence type="predicted"/>